<dbReference type="AlphaFoldDB" id="A0A810MVU4"/>
<organism evidence="1 2">
    <name type="scientific">Polymorphospora rubra</name>
    <dbReference type="NCBI Taxonomy" id="338584"/>
    <lineage>
        <taxon>Bacteria</taxon>
        <taxon>Bacillati</taxon>
        <taxon>Actinomycetota</taxon>
        <taxon>Actinomycetes</taxon>
        <taxon>Micromonosporales</taxon>
        <taxon>Micromonosporaceae</taxon>
        <taxon>Polymorphospora</taxon>
    </lineage>
</organism>
<keyword evidence="2" id="KW-1185">Reference proteome</keyword>
<proteinExistence type="predicted"/>
<reference evidence="1" key="1">
    <citation type="submission" date="2020-08" db="EMBL/GenBank/DDBJ databases">
        <title>Whole genome shotgun sequence of Polymorphospora rubra NBRC 101157.</title>
        <authorList>
            <person name="Komaki H."/>
            <person name="Tamura T."/>
        </authorList>
    </citation>
    <scope>NUCLEOTIDE SEQUENCE</scope>
    <source>
        <strain evidence="1">NBRC 101157</strain>
    </source>
</reference>
<gene>
    <name evidence="1" type="ORF">Prubr_11300</name>
</gene>
<name>A0A810MVU4_9ACTN</name>
<dbReference type="EMBL" id="AP023359">
    <property type="protein sequence ID" value="BCJ64109.1"/>
    <property type="molecule type" value="Genomic_DNA"/>
</dbReference>
<sequence>MGAVLVVARDTDHEEHLLEDLARRPVRAPIATSNMDLLGRQWPNEAVWRVPGEAGTRRRLIDLAP</sequence>
<protein>
    <submittedName>
        <fullName evidence="1">Uncharacterized protein</fullName>
    </submittedName>
</protein>
<dbReference type="Proteomes" id="UP000680866">
    <property type="component" value="Chromosome"/>
</dbReference>
<dbReference type="RefSeq" id="WP_212822260.1">
    <property type="nucleotide sequence ID" value="NZ_AP023359.1"/>
</dbReference>
<dbReference type="KEGG" id="pry:Prubr_11300"/>
<accession>A0A810MVU4</accession>
<evidence type="ECO:0000313" key="1">
    <source>
        <dbReference type="EMBL" id="BCJ64109.1"/>
    </source>
</evidence>
<evidence type="ECO:0000313" key="2">
    <source>
        <dbReference type="Proteomes" id="UP000680866"/>
    </source>
</evidence>